<evidence type="ECO:0000256" key="4">
    <source>
        <dbReference type="ARBA" id="ARBA00022989"/>
    </source>
</evidence>
<dbReference type="InParanoid" id="A0A7M7NRK4"/>
<dbReference type="InterPro" id="IPR035897">
    <property type="entry name" value="Toll_tir_struct_dom_sf"/>
</dbReference>
<reference evidence="9" key="1">
    <citation type="submission" date="2015-02" db="EMBL/GenBank/DDBJ databases">
        <title>Genome sequencing for Strongylocentrotus purpuratus.</title>
        <authorList>
            <person name="Murali S."/>
            <person name="Liu Y."/>
            <person name="Vee V."/>
            <person name="English A."/>
            <person name="Wang M."/>
            <person name="Skinner E."/>
            <person name="Han Y."/>
            <person name="Muzny D.M."/>
            <person name="Worley K.C."/>
            <person name="Gibbs R.A."/>
        </authorList>
    </citation>
    <scope>NUCLEOTIDE SEQUENCE</scope>
</reference>
<evidence type="ECO:0000256" key="3">
    <source>
        <dbReference type="ARBA" id="ARBA00022729"/>
    </source>
</evidence>
<dbReference type="OMA" id="LVPCDFN"/>
<dbReference type="OrthoDB" id="10037120at2759"/>
<dbReference type="InterPro" id="IPR000157">
    <property type="entry name" value="TIR_dom"/>
</dbReference>
<organism evidence="8 9">
    <name type="scientific">Strongylocentrotus purpuratus</name>
    <name type="common">Purple sea urchin</name>
    <dbReference type="NCBI Taxonomy" id="7668"/>
    <lineage>
        <taxon>Eukaryota</taxon>
        <taxon>Metazoa</taxon>
        <taxon>Echinodermata</taxon>
        <taxon>Eleutherozoa</taxon>
        <taxon>Echinozoa</taxon>
        <taxon>Echinoidea</taxon>
        <taxon>Euechinoidea</taxon>
        <taxon>Echinacea</taxon>
        <taxon>Camarodonta</taxon>
        <taxon>Echinidea</taxon>
        <taxon>Strongylocentrotidae</taxon>
        <taxon>Strongylocentrotus</taxon>
    </lineage>
</organism>
<dbReference type="RefSeq" id="XP_030840572.1">
    <property type="nucleotide sequence ID" value="XM_030984712.1"/>
</dbReference>
<keyword evidence="9" id="KW-1185">Reference proteome</keyword>
<dbReference type="KEGG" id="spu:591349"/>
<dbReference type="SMART" id="SM00255">
    <property type="entry name" value="TIR"/>
    <property type="match status" value="1"/>
</dbReference>
<protein>
    <recommendedName>
        <fullName evidence="7">TIR domain-containing protein</fullName>
    </recommendedName>
</protein>
<comment type="subcellular location">
    <subcellularLocation>
        <location evidence="1">Membrane</location>
    </subcellularLocation>
</comment>
<sequence length="866" mass="97279">MDQSILRGRRKNPTPLVTCEDGQASRDDDGPIPGLLVKDTLTVVTPSGECKIELCLGDITKLPQKDKVDVLLISAYGGCYSKGVGVIGALYRQRDIDVYQLARTHKEEDLQDLYSCWWTKPLPNHLPYKRLLCFETRGSTVFSGASSYDPNRGAKGRPSELVSHAFRCLVPILNNQDGTVITPLLNSGSQGCDECEMLQGMVENAVNWMKAGLPLRLLKIVIYSTVLSRTTASMILQRGDGSQILTLFSQLKERLETKSPIPKEVKLDYDIYMSFSPKDQSSVDHIQTALRTIKPDIRIYLSNQKLDEDAIWQNDIYAVMTKSARVITVLSPNYLSSPDCLEQYNIALCCNRQSYRDILAPLYIATVTLPTYMGLVQYSDCRSDPEVQISNTCKQLIKALPLSTQDDSSGNGTTTSTPVEEEEDPFCYDVFVSYSHCDSEAATHIVGVLKELDPSLRIFYDIQELKTGHAWQQTLYHSIDGSRSMLAILSNNYLRSAVCQEEYSLAQMKHLAQDKLKLIPLCIENLEKEECSFSEVTMVTATPDVFQDAVATACSSLVSWLHGKADTKADSVEGLSHLLAGAAVSDRLNIENLMEDHRKKILKNEYNTISLPLKDVFPPKCFISEHDQDKVKYREVTGEVLLSFHPHDEKFALSFKSLLEWTAPKVVVLVDASSDQERLRQLDNARHIVAFLSPHYVESPKHVEEFHVALWRQRVSPIQAPLLLPVKVLKLAWKPTYFQLVGSVIDLWDAMWPSLALNIPRTGWLRHEELMVSNSTSLALMELARITLELIQTAKNLPEEKELKVRPALLNPVQVKAEILALVQATKNHRTRGHRSGDSALMDCSCIVCRRTQKLLRKHSDVNLTG</sequence>
<feature type="domain" description="TIR" evidence="7">
    <location>
        <begin position="267"/>
        <end position="400"/>
    </location>
</feature>
<name>A0A7M7NRK4_STRPU</name>
<reference evidence="8" key="2">
    <citation type="submission" date="2021-01" db="UniProtKB">
        <authorList>
            <consortium name="EnsemblMetazoa"/>
        </authorList>
    </citation>
    <scope>IDENTIFICATION</scope>
</reference>
<dbReference type="FunFam" id="3.40.50.10140:FF:000039">
    <property type="entry name" value="Putative serine/threonine-protein kinase pats1"/>
    <property type="match status" value="1"/>
</dbReference>
<dbReference type="AlphaFoldDB" id="A0A7M7NRK4"/>
<dbReference type="PROSITE" id="PS50104">
    <property type="entry name" value="TIR"/>
    <property type="match status" value="2"/>
</dbReference>
<dbReference type="Pfam" id="PF13676">
    <property type="entry name" value="TIR_2"/>
    <property type="match status" value="2"/>
</dbReference>
<dbReference type="Proteomes" id="UP000007110">
    <property type="component" value="Unassembled WGS sequence"/>
</dbReference>
<keyword evidence="4" id="KW-1133">Transmembrane helix</keyword>
<evidence type="ECO:0000259" key="7">
    <source>
        <dbReference type="PROSITE" id="PS50104"/>
    </source>
</evidence>
<evidence type="ECO:0000256" key="5">
    <source>
        <dbReference type="ARBA" id="ARBA00023136"/>
    </source>
</evidence>
<keyword evidence="3" id="KW-0732">Signal</keyword>
<dbReference type="GO" id="GO:0007165">
    <property type="term" value="P:signal transduction"/>
    <property type="evidence" value="ECO:0007669"/>
    <property type="project" value="InterPro"/>
</dbReference>
<evidence type="ECO:0000256" key="6">
    <source>
        <dbReference type="SAM" id="MobiDB-lite"/>
    </source>
</evidence>
<evidence type="ECO:0000313" key="9">
    <source>
        <dbReference type="Proteomes" id="UP000007110"/>
    </source>
</evidence>
<dbReference type="EnsemblMetazoa" id="XM_030984713">
    <property type="protein sequence ID" value="XP_030840573"/>
    <property type="gene ID" value="LOC591349"/>
</dbReference>
<keyword evidence="2" id="KW-0812">Transmembrane</keyword>
<dbReference type="SUPFAM" id="SSF52200">
    <property type="entry name" value="Toll/Interleukin receptor TIR domain"/>
    <property type="match status" value="3"/>
</dbReference>
<evidence type="ECO:0000256" key="2">
    <source>
        <dbReference type="ARBA" id="ARBA00022692"/>
    </source>
</evidence>
<dbReference type="PANTHER" id="PTHR24365:SF541">
    <property type="entry name" value="PROTEIN TOLL-RELATED"/>
    <property type="match status" value="1"/>
</dbReference>
<feature type="region of interest" description="Disordered" evidence="6">
    <location>
        <begin position="1"/>
        <end position="29"/>
    </location>
</feature>
<dbReference type="RefSeq" id="XP_030840573.1">
    <property type="nucleotide sequence ID" value="XM_030984713.1"/>
</dbReference>
<evidence type="ECO:0000313" key="8">
    <source>
        <dbReference type="EnsemblMetazoa" id="XP_030840573"/>
    </source>
</evidence>
<dbReference type="PANTHER" id="PTHR24365">
    <property type="entry name" value="TOLL-LIKE RECEPTOR"/>
    <property type="match status" value="1"/>
</dbReference>
<accession>A0A7M7NRK4</accession>
<dbReference type="EnsemblMetazoa" id="XM_030984712">
    <property type="protein sequence ID" value="XP_030840572"/>
    <property type="gene ID" value="LOC591349"/>
</dbReference>
<proteinExistence type="predicted"/>
<dbReference type="GeneID" id="591349"/>
<feature type="domain" description="TIR" evidence="7">
    <location>
        <begin position="426"/>
        <end position="583"/>
    </location>
</feature>
<dbReference type="GO" id="GO:0016020">
    <property type="term" value="C:membrane"/>
    <property type="evidence" value="ECO:0007669"/>
    <property type="project" value="UniProtKB-SubCell"/>
</dbReference>
<keyword evidence="5" id="KW-0472">Membrane</keyword>
<evidence type="ECO:0000256" key="1">
    <source>
        <dbReference type="ARBA" id="ARBA00004370"/>
    </source>
</evidence>
<dbReference type="Gene3D" id="3.40.50.10140">
    <property type="entry name" value="Toll/interleukin-1 receptor homology (TIR) domain"/>
    <property type="match status" value="2"/>
</dbReference>